<proteinExistence type="inferred from homology"/>
<evidence type="ECO:0000313" key="18">
    <source>
        <dbReference type="EMBL" id="SEQ47508.1"/>
    </source>
</evidence>
<dbReference type="InterPro" id="IPR036388">
    <property type="entry name" value="WH-like_DNA-bd_sf"/>
</dbReference>
<dbReference type="STRING" id="478744.SAMN05444359_110117"/>
<dbReference type="InterPro" id="IPR018982">
    <property type="entry name" value="RQC_domain"/>
</dbReference>
<keyword evidence="19" id="KW-1185">Reference proteome</keyword>
<dbReference type="GO" id="GO:0016787">
    <property type="term" value="F:hydrolase activity"/>
    <property type="evidence" value="ECO:0007669"/>
    <property type="project" value="UniProtKB-KW"/>
</dbReference>
<dbReference type="Gene3D" id="3.40.50.300">
    <property type="entry name" value="P-loop containing nucleotide triphosphate hydrolases"/>
    <property type="match status" value="2"/>
</dbReference>
<sequence>MTAKPAVSHLEQALFDYFGFDKFKGNQKVIIESLFEGKDTFVIMPTGGGKSLCYQLPGLMMEGCALVISPLIALMKNQVDSIRSYGENDAVAHYLNSSLSKTQMRQVKEDITSGQTKLLFVAPETLTKEENIEFFKQSKISFVAIDEAHCISEWGHDFRPEYRRIREMLDMIEHKIPIIALTATATPKVQSDIVKNLRMGDDHKVFVSSFNRDNLYYEVRPKGKKDYTIKQIIKCVKEVPGESGIVYVQSRKAAEEIAEALRVNDVRAAPYHAGLDPKTRSRTQDQFLMEDVDVICATIAFGMGIDKPDVRFVIHYDIPKSIENYYQETGRAGRDGLAGRCIAFYAYKDILRLEKFLRDKPLMEREMGAQLMQEVMAYSETTACRRRFLLHYFGEEYKEEDCNKMCDNCRYPKERVEVKDKMVHALKAVKTLDENYPLKTLIEFVLGKETKQMKDYGFTERAGFGVGKGEEEVLWSSIFRQALLNNLVRKDIESYGLIKMTEEGESFLKKPVSFEIPIDHNFEDELAADMRTAADDARAVTLDKALLLALKDLRKKESKRLDIPPFVIFQDPSLMEMATRYPISLEEMKNINGVSIGKARRYATPFLMLIEKYVEENDIDRPSDFVVKQVANKSKKKVNIIQAVDRKIPLEDIASGNQLSMDELMEEMVSIVHSGTKLNIDYYVEEEVDEYSLEETYEYFMSAETDDPDIAFQTLKEDDVTIEEIKLIRIKFLSEMAN</sequence>
<evidence type="ECO:0000256" key="11">
    <source>
        <dbReference type="ARBA" id="ARBA00034617"/>
    </source>
</evidence>
<dbReference type="Pfam" id="PF16124">
    <property type="entry name" value="RecQ_Zn_bind"/>
    <property type="match status" value="1"/>
</dbReference>
<evidence type="ECO:0000256" key="13">
    <source>
        <dbReference type="ARBA" id="ARBA00044535"/>
    </source>
</evidence>
<dbReference type="GO" id="GO:0043138">
    <property type="term" value="F:3'-5' DNA helicase activity"/>
    <property type="evidence" value="ECO:0007669"/>
    <property type="project" value="UniProtKB-EC"/>
</dbReference>
<dbReference type="InParanoid" id="A0A1H9GCK0"/>
<dbReference type="CDD" id="cd18794">
    <property type="entry name" value="SF2_C_RecQ"/>
    <property type="match status" value="1"/>
</dbReference>
<dbReference type="SMART" id="SM00956">
    <property type="entry name" value="RQC"/>
    <property type="match status" value="1"/>
</dbReference>
<dbReference type="Pfam" id="PF00270">
    <property type="entry name" value="DEAD"/>
    <property type="match status" value="1"/>
</dbReference>
<evidence type="ECO:0000256" key="9">
    <source>
        <dbReference type="ARBA" id="ARBA00023125"/>
    </source>
</evidence>
<evidence type="ECO:0000256" key="7">
    <source>
        <dbReference type="ARBA" id="ARBA00022806"/>
    </source>
</evidence>
<dbReference type="GO" id="GO:0005737">
    <property type="term" value="C:cytoplasm"/>
    <property type="evidence" value="ECO:0007669"/>
    <property type="project" value="TreeGrafter"/>
</dbReference>
<dbReference type="InterPro" id="IPR004589">
    <property type="entry name" value="DNA_helicase_ATP-dep_RecQ"/>
</dbReference>
<dbReference type="SUPFAM" id="SSF46785">
    <property type="entry name" value="Winged helix' DNA-binding domain"/>
    <property type="match status" value="1"/>
</dbReference>
<evidence type="ECO:0000256" key="8">
    <source>
        <dbReference type="ARBA" id="ARBA00022840"/>
    </source>
</evidence>
<dbReference type="SMART" id="SM00490">
    <property type="entry name" value="HELICc"/>
    <property type="match status" value="1"/>
</dbReference>
<dbReference type="SUPFAM" id="SSF52540">
    <property type="entry name" value="P-loop containing nucleoside triphosphate hydrolases"/>
    <property type="match status" value="1"/>
</dbReference>
<dbReference type="EMBL" id="FOFB01000010">
    <property type="protein sequence ID" value="SEQ47508.1"/>
    <property type="molecule type" value="Genomic_DNA"/>
</dbReference>
<dbReference type="InterPro" id="IPR014001">
    <property type="entry name" value="Helicase_ATP-bd"/>
</dbReference>
<keyword evidence="7 18" id="KW-0347">Helicase</keyword>
<comment type="similarity">
    <text evidence="3">Belongs to the helicase family. RecQ subfamily.</text>
</comment>
<keyword evidence="8" id="KW-0067">ATP-binding</keyword>
<dbReference type="FunFam" id="3.40.50.300:FF:001051">
    <property type="entry name" value="ATP-dependent DNA helicase RecQ"/>
    <property type="match status" value="1"/>
</dbReference>
<feature type="domain" description="HRDC" evidence="15">
    <location>
        <begin position="540"/>
        <end position="620"/>
    </location>
</feature>
<evidence type="ECO:0000256" key="3">
    <source>
        <dbReference type="ARBA" id="ARBA00005446"/>
    </source>
</evidence>
<dbReference type="OrthoDB" id="9763310at2"/>
<dbReference type="FunFam" id="3.40.50.300:FF:001975">
    <property type="entry name" value="ATP-dependent DNA helicase"/>
    <property type="match status" value="1"/>
</dbReference>
<evidence type="ECO:0000313" key="19">
    <source>
        <dbReference type="Proteomes" id="UP000199021"/>
    </source>
</evidence>
<dbReference type="Gene3D" id="1.10.10.10">
    <property type="entry name" value="Winged helix-like DNA-binding domain superfamily/Winged helix DNA-binding domain"/>
    <property type="match status" value="1"/>
</dbReference>
<keyword evidence="4" id="KW-0479">Metal-binding</keyword>
<protein>
    <recommendedName>
        <fullName evidence="13">ATP-dependent DNA helicase RecQ</fullName>
        <ecNumber evidence="12">5.6.2.4</ecNumber>
    </recommendedName>
    <alternativeName>
        <fullName evidence="14">DNA 3'-5' helicase RecQ</fullName>
    </alternativeName>
</protein>
<dbReference type="GO" id="GO:0006281">
    <property type="term" value="P:DNA repair"/>
    <property type="evidence" value="ECO:0007669"/>
    <property type="project" value="InterPro"/>
</dbReference>
<evidence type="ECO:0000259" key="16">
    <source>
        <dbReference type="PROSITE" id="PS51192"/>
    </source>
</evidence>
<dbReference type="PROSITE" id="PS50967">
    <property type="entry name" value="HRDC"/>
    <property type="match status" value="1"/>
</dbReference>
<comment type="catalytic activity">
    <reaction evidence="11">
        <text>Couples ATP hydrolysis with the unwinding of duplex DNA by translocating in the 3'-5' direction.</text>
        <dbReference type="EC" id="5.6.2.4"/>
    </reaction>
</comment>
<comment type="cofactor">
    <cofactor evidence="2">
        <name>Zn(2+)</name>
        <dbReference type="ChEBI" id="CHEBI:29105"/>
    </cofactor>
</comment>
<dbReference type="Gene3D" id="1.10.10.1390">
    <property type="entry name" value="ATP-dependent DNA helicase RecQ"/>
    <property type="match status" value="1"/>
</dbReference>
<name>A0A1H9GCK0_9BACT</name>
<keyword evidence="10" id="KW-0413">Isomerase</keyword>
<dbReference type="Pfam" id="PF00570">
    <property type="entry name" value="HRDC"/>
    <property type="match status" value="1"/>
</dbReference>
<dbReference type="NCBIfam" id="TIGR00614">
    <property type="entry name" value="recQ_fam"/>
    <property type="match status" value="1"/>
</dbReference>
<feature type="domain" description="Helicase ATP-binding" evidence="16">
    <location>
        <begin position="31"/>
        <end position="203"/>
    </location>
</feature>
<keyword evidence="5" id="KW-0547">Nucleotide-binding</keyword>
<comment type="cofactor">
    <cofactor evidence="1">
        <name>Mg(2+)</name>
        <dbReference type="ChEBI" id="CHEBI:18420"/>
    </cofactor>
</comment>
<dbReference type="Proteomes" id="UP000199021">
    <property type="component" value="Unassembled WGS sequence"/>
</dbReference>
<dbReference type="SUPFAM" id="SSF47819">
    <property type="entry name" value="HRDC-like"/>
    <property type="match status" value="1"/>
</dbReference>
<evidence type="ECO:0000256" key="14">
    <source>
        <dbReference type="ARBA" id="ARBA00044550"/>
    </source>
</evidence>
<dbReference type="InterPro" id="IPR010997">
    <property type="entry name" value="HRDC-like_sf"/>
</dbReference>
<dbReference type="CDD" id="cd17920">
    <property type="entry name" value="DEXHc_RecQ"/>
    <property type="match status" value="1"/>
</dbReference>
<reference evidence="19" key="1">
    <citation type="submission" date="2016-10" db="EMBL/GenBank/DDBJ databases">
        <authorList>
            <person name="Varghese N."/>
            <person name="Submissions S."/>
        </authorList>
    </citation>
    <scope>NUCLEOTIDE SEQUENCE [LARGE SCALE GENOMIC DNA]</scope>
    <source>
        <strain evidence="19">DSM 24740</strain>
    </source>
</reference>
<evidence type="ECO:0000256" key="12">
    <source>
        <dbReference type="ARBA" id="ARBA00034808"/>
    </source>
</evidence>
<dbReference type="InterPro" id="IPR032284">
    <property type="entry name" value="RecQ_Zn-bd"/>
</dbReference>
<dbReference type="EC" id="5.6.2.4" evidence="12"/>
<dbReference type="GO" id="GO:0005524">
    <property type="term" value="F:ATP binding"/>
    <property type="evidence" value="ECO:0007669"/>
    <property type="project" value="UniProtKB-KW"/>
</dbReference>
<dbReference type="InterPro" id="IPR001650">
    <property type="entry name" value="Helicase_C-like"/>
</dbReference>
<evidence type="ECO:0000256" key="4">
    <source>
        <dbReference type="ARBA" id="ARBA00022723"/>
    </source>
</evidence>
<dbReference type="Pfam" id="PF09382">
    <property type="entry name" value="RQC"/>
    <property type="match status" value="1"/>
</dbReference>
<gene>
    <name evidence="18" type="ORF">SAMN05444359_110117</name>
</gene>
<evidence type="ECO:0000256" key="2">
    <source>
        <dbReference type="ARBA" id="ARBA00001947"/>
    </source>
</evidence>
<evidence type="ECO:0000256" key="6">
    <source>
        <dbReference type="ARBA" id="ARBA00022801"/>
    </source>
</evidence>
<dbReference type="InterPro" id="IPR002121">
    <property type="entry name" value="HRDC_dom"/>
</dbReference>
<dbReference type="InterPro" id="IPR044876">
    <property type="entry name" value="HRDC_dom_sf"/>
</dbReference>
<dbReference type="GO" id="GO:0006260">
    <property type="term" value="P:DNA replication"/>
    <property type="evidence" value="ECO:0007669"/>
    <property type="project" value="InterPro"/>
</dbReference>
<dbReference type="PROSITE" id="PS51194">
    <property type="entry name" value="HELICASE_CTER"/>
    <property type="match status" value="1"/>
</dbReference>
<evidence type="ECO:0000256" key="1">
    <source>
        <dbReference type="ARBA" id="ARBA00001946"/>
    </source>
</evidence>
<evidence type="ECO:0000259" key="15">
    <source>
        <dbReference type="PROSITE" id="PS50967"/>
    </source>
</evidence>
<dbReference type="Pfam" id="PF21220">
    <property type="entry name" value="RecQ-1-like_HTH"/>
    <property type="match status" value="1"/>
</dbReference>
<dbReference type="GO" id="GO:0046872">
    <property type="term" value="F:metal ion binding"/>
    <property type="evidence" value="ECO:0007669"/>
    <property type="project" value="UniProtKB-KW"/>
</dbReference>
<dbReference type="InterPro" id="IPR027417">
    <property type="entry name" value="P-loop_NTPase"/>
</dbReference>
<keyword evidence="6" id="KW-0378">Hydrolase</keyword>
<dbReference type="Pfam" id="PF00271">
    <property type="entry name" value="Helicase_C"/>
    <property type="match status" value="1"/>
</dbReference>
<dbReference type="InterPro" id="IPR011545">
    <property type="entry name" value="DEAD/DEAH_box_helicase_dom"/>
</dbReference>
<dbReference type="Gene3D" id="1.10.150.80">
    <property type="entry name" value="HRDC domain"/>
    <property type="match status" value="1"/>
</dbReference>
<dbReference type="GO" id="GO:0030894">
    <property type="term" value="C:replisome"/>
    <property type="evidence" value="ECO:0007669"/>
    <property type="project" value="TreeGrafter"/>
</dbReference>
<keyword evidence="9" id="KW-0238">DNA-binding</keyword>
<dbReference type="GO" id="GO:0006310">
    <property type="term" value="P:DNA recombination"/>
    <property type="evidence" value="ECO:0007669"/>
    <property type="project" value="InterPro"/>
</dbReference>
<evidence type="ECO:0000256" key="5">
    <source>
        <dbReference type="ARBA" id="ARBA00022741"/>
    </source>
</evidence>
<feature type="domain" description="Helicase C-terminal" evidence="17">
    <location>
        <begin position="228"/>
        <end position="379"/>
    </location>
</feature>
<dbReference type="RefSeq" id="WP_090168158.1">
    <property type="nucleotide sequence ID" value="NZ_FOFB01000010.1"/>
</dbReference>
<evidence type="ECO:0000256" key="10">
    <source>
        <dbReference type="ARBA" id="ARBA00023235"/>
    </source>
</evidence>
<dbReference type="SMART" id="SM00341">
    <property type="entry name" value="HRDC"/>
    <property type="match status" value="1"/>
</dbReference>
<organism evidence="18 19">
    <name type="scientific">Neolewinella agarilytica</name>
    <dbReference type="NCBI Taxonomy" id="478744"/>
    <lineage>
        <taxon>Bacteria</taxon>
        <taxon>Pseudomonadati</taxon>
        <taxon>Bacteroidota</taxon>
        <taxon>Saprospiria</taxon>
        <taxon>Saprospirales</taxon>
        <taxon>Lewinellaceae</taxon>
        <taxon>Neolewinella</taxon>
    </lineage>
</organism>
<dbReference type="PANTHER" id="PTHR13710">
    <property type="entry name" value="DNA HELICASE RECQ FAMILY MEMBER"/>
    <property type="match status" value="1"/>
</dbReference>
<dbReference type="GO" id="GO:0009378">
    <property type="term" value="F:four-way junction helicase activity"/>
    <property type="evidence" value="ECO:0007669"/>
    <property type="project" value="TreeGrafter"/>
</dbReference>
<evidence type="ECO:0000259" key="17">
    <source>
        <dbReference type="PROSITE" id="PS51194"/>
    </source>
</evidence>
<dbReference type="GO" id="GO:0043590">
    <property type="term" value="C:bacterial nucleoid"/>
    <property type="evidence" value="ECO:0007669"/>
    <property type="project" value="TreeGrafter"/>
</dbReference>
<dbReference type="InterPro" id="IPR048671">
    <property type="entry name" value="RecQ-1-like_HTH"/>
</dbReference>
<dbReference type="SMART" id="SM00487">
    <property type="entry name" value="DEXDc"/>
    <property type="match status" value="1"/>
</dbReference>
<dbReference type="InterPro" id="IPR036390">
    <property type="entry name" value="WH_DNA-bd_sf"/>
</dbReference>
<dbReference type="GO" id="GO:0003677">
    <property type="term" value="F:DNA binding"/>
    <property type="evidence" value="ECO:0007669"/>
    <property type="project" value="UniProtKB-KW"/>
</dbReference>
<dbReference type="AlphaFoldDB" id="A0A1H9GCK0"/>
<dbReference type="PROSITE" id="PS51192">
    <property type="entry name" value="HELICASE_ATP_BIND_1"/>
    <property type="match status" value="1"/>
</dbReference>
<accession>A0A1H9GCK0</accession>
<dbReference type="PANTHER" id="PTHR13710:SF105">
    <property type="entry name" value="ATP-DEPENDENT DNA HELICASE Q1"/>
    <property type="match status" value="1"/>
</dbReference>